<proteinExistence type="predicted"/>
<reference evidence="1 2" key="1">
    <citation type="submission" date="2023-01" db="EMBL/GenBank/DDBJ databases">
        <title>Psychrosphaera sp. nov., isolated from marine algae.</title>
        <authorList>
            <person name="Bayburt H."/>
            <person name="Choi B.J."/>
            <person name="Kim J.M."/>
            <person name="Choi D.G."/>
            <person name="Jeon C.O."/>
        </authorList>
    </citation>
    <scope>NUCLEOTIDE SEQUENCE [LARGE SCALE GENOMIC DNA]</scope>
    <source>
        <strain evidence="1 2">G1-22</strain>
    </source>
</reference>
<dbReference type="InterPro" id="IPR021856">
    <property type="entry name" value="DUF3465"/>
</dbReference>
<evidence type="ECO:0000313" key="1">
    <source>
        <dbReference type="EMBL" id="MDC2891438.1"/>
    </source>
</evidence>
<dbReference type="Proteomes" id="UP001528411">
    <property type="component" value="Unassembled WGS sequence"/>
</dbReference>
<protein>
    <submittedName>
        <fullName evidence="1">DUF3465 domain-containing protein</fullName>
    </submittedName>
</protein>
<organism evidence="1 2">
    <name type="scientific">Psychrosphaera algicola</name>
    <dbReference type="NCBI Taxonomy" id="3023714"/>
    <lineage>
        <taxon>Bacteria</taxon>
        <taxon>Pseudomonadati</taxon>
        <taxon>Pseudomonadota</taxon>
        <taxon>Gammaproteobacteria</taxon>
        <taxon>Alteromonadales</taxon>
        <taxon>Pseudoalteromonadaceae</taxon>
        <taxon>Psychrosphaera</taxon>
    </lineage>
</organism>
<keyword evidence="2" id="KW-1185">Reference proteome</keyword>
<dbReference type="EMBL" id="JAQOMS010000002">
    <property type="protein sequence ID" value="MDC2891438.1"/>
    <property type="molecule type" value="Genomic_DNA"/>
</dbReference>
<gene>
    <name evidence="1" type="ORF">PN838_25300</name>
</gene>
<sequence>MDEIKNVLLVIVGSLVLILWANLSGASTLKNAFDKQKSNIQVKGSGKVIHILPDDNKGSRHQKFILKLDTGLTILIAHNIDLAPRIKSISKGDTVKFYGEYEWNSKGGVVHWTHLDPNNRHVHGWLKHKGKTYQ</sequence>
<dbReference type="Pfam" id="PF11948">
    <property type="entry name" value="DUF3465"/>
    <property type="match status" value="1"/>
</dbReference>
<evidence type="ECO:0000313" key="2">
    <source>
        <dbReference type="Proteomes" id="UP001528411"/>
    </source>
</evidence>
<dbReference type="RefSeq" id="WP_215964802.1">
    <property type="nucleotide sequence ID" value="NZ_JAQOMS010000002.1"/>
</dbReference>
<accession>A0ABT5FJR5</accession>
<comment type="caution">
    <text evidence="1">The sequence shown here is derived from an EMBL/GenBank/DDBJ whole genome shotgun (WGS) entry which is preliminary data.</text>
</comment>
<name>A0ABT5FJR5_9GAMM</name>